<feature type="transmembrane region" description="Helical" evidence="5">
    <location>
        <begin position="60"/>
        <end position="82"/>
    </location>
</feature>
<keyword evidence="2 5" id="KW-0812">Transmembrane</keyword>
<feature type="transmembrane region" description="Helical" evidence="5">
    <location>
        <begin position="20"/>
        <end position="40"/>
    </location>
</feature>
<feature type="transmembrane region" description="Helical" evidence="5">
    <location>
        <begin position="183"/>
        <end position="199"/>
    </location>
</feature>
<dbReference type="SUPFAM" id="SSF103473">
    <property type="entry name" value="MFS general substrate transporter"/>
    <property type="match status" value="1"/>
</dbReference>
<name>A0ABW7E8I7_STRRO</name>
<feature type="transmembrane region" description="Helical" evidence="5">
    <location>
        <begin position="359"/>
        <end position="384"/>
    </location>
</feature>
<evidence type="ECO:0000313" key="8">
    <source>
        <dbReference type="Proteomes" id="UP001605990"/>
    </source>
</evidence>
<dbReference type="Proteomes" id="UP001605990">
    <property type="component" value="Unassembled WGS sequence"/>
</dbReference>
<evidence type="ECO:0000313" key="7">
    <source>
        <dbReference type="EMBL" id="MFG6299463.1"/>
    </source>
</evidence>
<dbReference type="InterPro" id="IPR036259">
    <property type="entry name" value="MFS_trans_sf"/>
</dbReference>
<keyword evidence="8" id="KW-1185">Reference proteome</keyword>
<feature type="transmembrane region" description="Helical" evidence="5">
    <location>
        <begin position="94"/>
        <end position="113"/>
    </location>
</feature>
<evidence type="ECO:0000256" key="4">
    <source>
        <dbReference type="ARBA" id="ARBA00023136"/>
    </source>
</evidence>
<comment type="subcellular location">
    <subcellularLocation>
        <location evidence="1">Cell membrane</location>
        <topology evidence="1">Multi-pass membrane protein</topology>
    </subcellularLocation>
</comment>
<dbReference type="RefSeq" id="WP_127437392.1">
    <property type="nucleotide sequence ID" value="NZ_JBIDAO010000015.1"/>
</dbReference>
<evidence type="ECO:0000256" key="2">
    <source>
        <dbReference type="ARBA" id="ARBA00022692"/>
    </source>
</evidence>
<evidence type="ECO:0000256" key="3">
    <source>
        <dbReference type="ARBA" id="ARBA00022989"/>
    </source>
</evidence>
<feature type="transmembrane region" description="Helical" evidence="5">
    <location>
        <begin position="322"/>
        <end position="347"/>
    </location>
</feature>
<proteinExistence type="predicted"/>
<evidence type="ECO:0000256" key="1">
    <source>
        <dbReference type="ARBA" id="ARBA00004651"/>
    </source>
</evidence>
<protein>
    <submittedName>
        <fullName evidence="7">MFS transporter</fullName>
    </submittedName>
</protein>
<evidence type="ECO:0000256" key="5">
    <source>
        <dbReference type="SAM" id="Phobius"/>
    </source>
</evidence>
<dbReference type="Gene3D" id="1.20.1250.20">
    <property type="entry name" value="MFS general substrate transporter like domains"/>
    <property type="match status" value="2"/>
</dbReference>
<organism evidence="7 8">
    <name type="scientific">Streptomyces rochei</name>
    <name type="common">Streptomyces parvullus</name>
    <dbReference type="NCBI Taxonomy" id="1928"/>
    <lineage>
        <taxon>Bacteria</taxon>
        <taxon>Bacillati</taxon>
        <taxon>Actinomycetota</taxon>
        <taxon>Actinomycetes</taxon>
        <taxon>Kitasatosporales</taxon>
        <taxon>Streptomycetaceae</taxon>
        <taxon>Streptomyces</taxon>
        <taxon>Streptomyces rochei group</taxon>
    </lineage>
</organism>
<keyword evidence="4 5" id="KW-0472">Membrane</keyword>
<dbReference type="EMBL" id="JBIENY010000417">
    <property type="protein sequence ID" value="MFG6299463.1"/>
    <property type="molecule type" value="Genomic_DNA"/>
</dbReference>
<sequence>MSLLSSRSGPPSPDGAPLPAQPLCVLALAFLVLFIDGYDLFTLGTVGPELLRHGAWGREITAGTLGMLGSATGIGMILGSAAAGRAGDRFGIRLPLVIALSVISVSMLLSALAPGLSVFVVARVLTGLGVGALAPLVGSFVTAHAPRRRRTLYIAVAMAALGLGGAASAYLGRALLPETDFRWLFAPGVLPLLLVPFLLRSLPQRRPSAADAPGDTGPAHRSRALLDQDRRRVTVLLWVASFMSIALIYSTSNWLPSVMLKAGYDLNSALEFSTAFTLGASVGTTALSLLADRGHLRVVTLAGFLLAAGALLALSTPQPRPVLLLLSALAGVGSLGTQSLVVGCMAASYPPQLIGTGMGFGLAVGRFGAIVGPSYLAAVTTWIASPKAGFYAFIMPAVFGAVAIAFLPRARASEQAQTQVPHAAAPAAAPDPH</sequence>
<dbReference type="InterPro" id="IPR020846">
    <property type="entry name" value="MFS_dom"/>
</dbReference>
<comment type="caution">
    <text evidence="7">The sequence shown here is derived from an EMBL/GenBank/DDBJ whole genome shotgun (WGS) entry which is preliminary data.</text>
</comment>
<reference evidence="7 8" key="1">
    <citation type="submission" date="2024-10" db="EMBL/GenBank/DDBJ databases">
        <title>Draft genome assembly of a novel steroid transforming actinomycete isolated from African clawed frog Xenopus laevis.</title>
        <authorList>
            <person name="Bragin E."/>
            <person name="Kollerov V."/>
            <person name="Donova M.V."/>
        </authorList>
    </citation>
    <scope>NUCLEOTIDE SEQUENCE [LARGE SCALE GENOMIC DNA]</scope>
    <source>
        <strain evidence="7 8">MTOC-St3</strain>
    </source>
</reference>
<feature type="transmembrane region" description="Helical" evidence="5">
    <location>
        <begin position="298"/>
        <end position="316"/>
    </location>
</feature>
<dbReference type="Pfam" id="PF07690">
    <property type="entry name" value="MFS_1"/>
    <property type="match status" value="1"/>
</dbReference>
<evidence type="ECO:0000259" key="6">
    <source>
        <dbReference type="PROSITE" id="PS50850"/>
    </source>
</evidence>
<keyword evidence="3 5" id="KW-1133">Transmembrane helix</keyword>
<feature type="transmembrane region" description="Helical" evidence="5">
    <location>
        <begin position="152"/>
        <end position="171"/>
    </location>
</feature>
<gene>
    <name evidence="7" type="ORF">ACGU38_29405</name>
</gene>
<feature type="transmembrane region" description="Helical" evidence="5">
    <location>
        <begin position="272"/>
        <end position="291"/>
    </location>
</feature>
<dbReference type="InterPro" id="IPR011701">
    <property type="entry name" value="MFS"/>
</dbReference>
<dbReference type="PANTHER" id="PTHR23508:SF10">
    <property type="entry name" value="CARBOXYLIC ACID TRANSPORTER PROTEIN HOMOLOG"/>
    <property type="match status" value="1"/>
</dbReference>
<feature type="transmembrane region" description="Helical" evidence="5">
    <location>
        <begin position="119"/>
        <end position="140"/>
    </location>
</feature>
<feature type="domain" description="Major facilitator superfamily (MFS) profile" evidence="6">
    <location>
        <begin position="25"/>
        <end position="412"/>
    </location>
</feature>
<feature type="transmembrane region" description="Helical" evidence="5">
    <location>
        <begin position="390"/>
        <end position="407"/>
    </location>
</feature>
<accession>A0ABW7E8I7</accession>
<dbReference type="PROSITE" id="PS50850">
    <property type="entry name" value="MFS"/>
    <property type="match status" value="1"/>
</dbReference>
<dbReference type="PANTHER" id="PTHR23508">
    <property type="entry name" value="CARBOXYLIC ACID TRANSPORTER PROTEIN HOMOLOG"/>
    <property type="match status" value="1"/>
</dbReference>
<feature type="transmembrane region" description="Helical" evidence="5">
    <location>
        <begin position="233"/>
        <end position="252"/>
    </location>
</feature>